<proteinExistence type="predicted"/>
<evidence type="ECO:0000313" key="4">
    <source>
        <dbReference type="Proteomes" id="UP000242146"/>
    </source>
</evidence>
<feature type="region of interest" description="Disordered" evidence="1">
    <location>
        <begin position="191"/>
        <end position="213"/>
    </location>
</feature>
<dbReference type="Proteomes" id="UP000242146">
    <property type="component" value="Unassembled WGS sequence"/>
</dbReference>
<dbReference type="OrthoDB" id="5594955at2759"/>
<evidence type="ECO:0000256" key="2">
    <source>
        <dbReference type="SAM" id="Phobius"/>
    </source>
</evidence>
<accession>A0A1X2GQJ8</accession>
<evidence type="ECO:0000313" key="3">
    <source>
        <dbReference type="EMBL" id="ORX58245.1"/>
    </source>
</evidence>
<feature type="transmembrane region" description="Helical" evidence="2">
    <location>
        <begin position="152"/>
        <end position="177"/>
    </location>
</feature>
<reference evidence="3 4" key="1">
    <citation type="submission" date="2016-07" db="EMBL/GenBank/DDBJ databases">
        <title>Pervasive Adenine N6-methylation of Active Genes in Fungi.</title>
        <authorList>
            <consortium name="DOE Joint Genome Institute"/>
            <person name="Mondo S.J."/>
            <person name="Dannebaum R.O."/>
            <person name="Kuo R.C."/>
            <person name="Labutti K."/>
            <person name="Haridas S."/>
            <person name="Kuo A."/>
            <person name="Salamov A."/>
            <person name="Ahrendt S.R."/>
            <person name="Lipzen A."/>
            <person name="Sullivan W."/>
            <person name="Andreopoulos W.B."/>
            <person name="Clum A."/>
            <person name="Lindquist E."/>
            <person name="Daum C."/>
            <person name="Ramamoorthy G.K."/>
            <person name="Gryganskyi A."/>
            <person name="Culley D."/>
            <person name="Magnuson J.K."/>
            <person name="James T.Y."/>
            <person name="O'Malley M.A."/>
            <person name="Stajich J.E."/>
            <person name="Spatafora J.W."/>
            <person name="Visel A."/>
            <person name="Grigoriev I.V."/>
        </authorList>
    </citation>
    <scope>NUCLEOTIDE SEQUENCE [LARGE SCALE GENOMIC DNA]</scope>
    <source>
        <strain evidence="3 4">NRRL 3301</strain>
    </source>
</reference>
<keyword evidence="2" id="KW-0812">Transmembrane</keyword>
<sequence length="332" mass="37961">MKLYPRKRENCSAHPICSPMPQETWVNGTMHQFTWNPLYAGYQFNDTLSLYLYHKDSSYRLIKAWPGLEKDLGAYTVTVDDSWFPRQLQENKQNWTMYGYLFPPDWDPQIGLNDSTHRFPGFNWTVQQSVIFTGANESQVMEKNTSGSFSSFPVWGIVVLTLCSVTLAVVLVMFAFWCYQKQRFPFSVSSFRHTSSATPPRSTTGTQRDAEMAQHITTPTSVVKEKHNMELQGASPSSYTSNNTTHWQRRSSILTSSDAALLGDTFRQALHTPSWDEAEQEERRRQLSNELLRQQLQNDEGSSIKFSGERRIERSAHDTQPNSAENISSASA</sequence>
<protein>
    <submittedName>
        <fullName evidence="3">Uncharacterized protein</fullName>
    </submittedName>
</protein>
<comment type="caution">
    <text evidence="3">The sequence shown here is derived from an EMBL/GenBank/DDBJ whole genome shotgun (WGS) entry which is preliminary data.</text>
</comment>
<dbReference type="AlphaFoldDB" id="A0A1X2GQJ8"/>
<evidence type="ECO:0000256" key="1">
    <source>
        <dbReference type="SAM" id="MobiDB-lite"/>
    </source>
</evidence>
<keyword evidence="2" id="KW-0472">Membrane</keyword>
<gene>
    <name evidence="3" type="ORF">DM01DRAFT_1372310</name>
</gene>
<feature type="compositionally biased region" description="Basic and acidic residues" evidence="1">
    <location>
        <begin position="307"/>
        <end position="317"/>
    </location>
</feature>
<feature type="compositionally biased region" description="Polar residues" evidence="1">
    <location>
        <begin position="293"/>
        <end position="305"/>
    </location>
</feature>
<feature type="compositionally biased region" description="Polar residues" evidence="1">
    <location>
        <begin position="191"/>
        <end position="207"/>
    </location>
</feature>
<dbReference type="STRING" id="101127.A0A1X2GQJ8"/>
<dbReference type="InterPro" id="IPR028000">
    <property type="entry name" value="Pma1"/>
</dbReference>
<feature type="compositionally biased region" description="Polar residues" evidence="1">
    <location>
        <begin position="318"/>
        <end position="332"/>
    </location>
</feature>
<dbReference type="EMBL" id="MCGT01000007">
    <property type="protein sequence ID" value="ORX58245.1"/>
    <property type="molecule type" value="Genomic_DNA"/>
</dbReference>
<name>A0A1X2GQJ8_9FUNG</name>
<keyword evidence="4" id="KW-1185">Reference proteome</keyword>
<feature type="region of interest" description="Disordered" evidence="1">
    <location>
        <begin position="293"/>
        <end position="332"/>
    </location>
</feature>
<organism evidence="3 4">
    <name type="scientific">Hesseltinella vesiculosa</name>
    <dbReference type="NCBI Taxonomy" id="101127"/>
    <lineage>
        <taxon>Eukaryota</taxon>
        <taxon>Fungi</taxon>
        <taxon>Fungi incertae sedis</taxon>
        <taxon>Mucoromycota</taxon>
        <taxon>Mucoromycotina</taxon>
        <taxon>Mucoromycetes</taxon>
        <taxon>Mucorales</taxon>
        <taxon>Cunninghamellaceae</taxon>
        <taxon>Hesseltinella</taxon>
    </lineage>
</organism>
<dbReference type="Pfam" id="PF14610">
    <property type="entry name" value="Psg1"/>
    <property type="match status" value="1"/>
</dbReference>
<keyword evidence="2" id="KW-1133">Transmembrane helix</keyword>